<feature type="chain" id="PRO_5043633891" evidence="1">
    <location>
        <begin position="24"/>
        <end position="315"/>
    </location>
</feature>
<evidence type="ECO:0000313" key="4">
    <source>
        <dbReference type="Proteomes" id="UP001224845"/>
    </source>
</evidence>
<protein>
    <submittedName>
        <fullName evidence="3">Pimeloyl-ACP methyl ester carboxylesterase</fullName>
    </submittedName>
</protein>
<comment type="caution">
    <text evidence="3">The sequence shown here is derived from an EMBL/GenBank/DDBJ whole genome shotgun (WGS) entry which is preliminary data.</text>
</comment>
<dbReference type="SUPFAM" id="SSF53474">
    <property type="entry name" value="alpha/beta-Hydrolases"/>
    <property type="match status" value="1"/>
</dbReference>
<evidence type="ECO:0000313" key="3">
    <source>
        <dbReference type="EMBL" id="MDP9971089.1"/>
    </source>
</evidence>
<dbReference type="Gene3D" id="3.40.50.1820">
    <property type="entry name" value="alpha/beta hydrolase"/>
    <property type="match status" value="1"/>
</dbReference>
<feature type="domain" description="AB hydrolase-1" evidence="2">
    <location>
        <begin position="141"/>
        <end position="217"/>
    </location>
</feature>
<gene>
    <name evidence="3" type="ORF">J2W39_002323</name>
</gene>
<name>A0AAW8EFM8_VARPD</name>
<feature type="signal peptide" evidence="1">
    <location>
        <begin position="1"/>
        <end position="23"/>
    </location>
</feature>
<dbReference type="EMBL" id="JAUSRV010000005">
    <property type="protein sequence ID" value="MDP9971089.1"/>
    <property type="molecule type" value="Genomic_DNA"/>
</dbReference>
<reference evidence="3" key="1">
    <citation type="submission" date="2023-07" db="EMBL/GenBank/DDBJ databases">
        <title>Sorghum-associated microbial communities from plants grown in Nebraska, USA.</title>
        <authorList>
            <person name="Schachtman D."/>
        </authorList>
    </citation>
    <scope>NUCLEOTIDE SEQUENCE</scope>
    <source>
        <strain evidence="3">DS3315</strain>
    </source>
</reference>
<dbReference type="InterPro" id="IPR000073">
    <property type="entry name" value="AB_hydrolase_1"/>
</dbReference>
<dbReference type="InterPro" id="IPR029058">
    <property type="entry name" value="AB_hydrolase_fold"/>
</dbReference>
<dbReference type="AlphaFoldDB" id="A0AAW8EFM8"/>
<proteinExistence type="predicted"/>
<dbReference type="RefSeq" id="WP_307593746.1">
    <property type="nucleotide sequence ID" value="NZ_CAXUQE020000001.1"/>
</dbReference>
<organism evidence="3 4">
    <name type="scientific">Variovorax paradoxus</name>
    <dbReference type="NCBI Taxonomy" id="34073"/>
    <lineage>
        <taxon>Bacteria</taxon>
        <taxon>Pseudomonadati</taxon>
        <taxon>Pseudomonadota</taxon>
        <taxon>Betaproteobacteria</taxon>
        <taxon>Burkholderiales</taxon>
        <taxon>Comamonadaceae</taxon>
        <taxon>Variovorax</taxon>
    </lineage>
</organism>
<accession>A0AAW8EFM8</accession>
<evidence type="ECO:0000259" key="2">
    <source>
        <dbReference type="Pfam" id="PF00561"/>
    </source>
</evidence>
<dbReference type="Proteomes" id="UP001224845">
    <property type="component" value="Unassembled WGS sequence"/>
</dbReference>
<evidence type="ECO:0000256" key="1">
    <source>
        <dbReference type="SAM" id="SignalP"/>
    </source>
</evidence>
<dbReference type="Pfam" id="PF00561">
    <property type="entry name" value="Abhydrolase_1"/>
    <property type="match status" value="1"/>
</dbReference>
<sequence>MAAWRRCTRFAWLLLALAQAACAQRAGPDPRVPATSEDQALQWNQPAVRANCPDRRGYLWVQPAEGPACIRYFASDEIDGARVAIVQFSGDRDGVMDQPPARIPGNTAALRTLDAQRSRNRSGVPWIFMARPGTYGSSGDHRKRREPVEFHALDAALDALMQRHQLQRIVILGHSGGATAGAALLTMGRTRVACAVLTSGAYGLLERARMLGMSRGGRTDTTGSAQFYDPLEHVGGIVRDPSRRIVLIGNRDDRNTPFALQQRFADAVAQAGHRIELQTHAAEPPTHHDLTDGIGLQTASLCAREALFPPIPATE</sequence>
<keyword evidence="1" id="KW-0732">Signal</keyword>